<keyword evidence="3" id="KW-1185">Reference proteome</keyword>
<keyword evidence="1" id="KW-0472">Membrane</keyword>
<protein>
    <submittedName>
        <fullName evidence="2">Uncharacterized protein</fullName>
    </submittedName>
</protein>
<evidence type="ECO:0000313" key="2">
    <source>
        <dbReference type="EMBL" id="UUY03465.1"/>
    </source>
</evidence>
<keyword evidence="1" id="KW-1133">Transmembrane helix</keyword>
<proteinExistence type="predicted"/>
<accession>A0ABY5PFL6</accession>
<dbReference type="Proteomes" id="UP001058860">
    <property type="component" value="Chromosome"/>
</dbReference>
<reference evidence="3" key="1">
    <citation type="submission" date="2021-11" db="EMBL/GenBank/DDBJ databases">
        <title>Cultivation dependent microbiological survey of springs from the worlds oldest radium mine currently devoted to the extraction of radon-saturated water.</title>
        <authorList>
            <person name="Kapinusova G."/>
            <person name="Smrhova T."/>
            <person name="Strejcek M."/>
            <person name="Suman J."/>
            <person name="Jani K."/>
            <person name="Pajer P."/>
            <person name="Uhlik O."/>
        </authorList>
    </citation>
    <scope>NUCLEOTIDE SEQUENCE [LARGE SCALE GENOMIC DNA]</scope>
    <source>
        <strain evidence="3">J379</strain>
    </source>
</reference>
<evidence type="ECO:0000256" key="1">
    <source>
        <dbReference type="SAM" id="Phobius"/>
    </source>
</evidence>
<feature type="transmembrane region" description="Helical" evidence="1">
    <location>
        <begin position="12"/>
        <end position="30"/>
    </location>
</feature>
<name>A0ABY5PFL6_9ACTN</name>
<keyword evidence="1" id="KW-0812">Transmembrane</keyword>
<dbReference type="RefSeq" id="WP_353863970.1">
    <property type="nucleotide sequence ID" value="NZ_CP088295.1"/>
</dbReference>
<gene>
    <name evidence="2" type="ORF">LRS13_22795</name>
</gene>
<evidence type="ECO:0000313" key="3">
    <source>
        <dbReference type="Proteomes" id="UP001058860"/>
    </source>
</evidence>
<dbReference type="EMBL" id="CP088295">
    <property type="protein sequence ID" value="UUY03465.1"/>
    <property type="molecule type" value="Genomic_DNA"/>
</dbReference>
<organism evidence="2 3">
    <name type="scientific">Svornostia abyssi</name>
    <dbReference type="NCBI Taxonomy" id="2898438"/>
    <lineage>
        <taxon>Bacteria</taxon>
        <taxon>Bacillati</taxon>
        <taxon>Actinomycetota</taxon>
        <taxon>Thermoleophilia</taxon>
        <taxon>Solirubrobacterales</taxon>
        <taxon>Baekduiaceae</taxon>
        <taxon>Svornostia</taxon>
    </lineage>
</organism>
<sequence>MKRAIRTHFRDFVMIAGIAVMAVIVGGFILSNQRLYLPKWVPGVGTEFVEYKAEMETAKALTPGQGQTVTIAGVAVGGDQRRRA</sequence>